<reference evidence="2 3" key="1">
    <citation type="submission" date="2013-04" db="EMBL/GenBank/DDBJ databases">
        <title>Gluconobacter oxydans NBRC 3293 whole genome sequence.</title>
        <authorList>
            <person name="Matsutani M."/>
            <person name="Yakushi T."/>
            <person name="Matsushita K."/>
        </authorList>
    </citation>
    <scope>NUCLEOTIDE SEQUENCE [LARGE SCALE GENOMIC DNA]</scope>
    <source>
        <strain evidence="2 3">NBRC 3293</strain>
    </source>
</reference>
<dbReference type="Proteomes" id="UP000484858">
    <property type="component" value="Unassembled WGS sequence"/>
</dbReference>
<organism evidence="2 3">
    <name type="scientific">Gluconobacter oxydans NBRC 3293</name>
    <dbReference type="NCBI Taxonomy" id="1315969"/>
    <lineage>
        <taxon>Bacteria</taxon>
        <taxon>Pseudomonadati</taxon>
        <taxon>Pseudomonadota</taxon>
        <taxon>Alphaproteobacteria</taxon>
        <taxon>Acetobacterales</taxon>
        <taxon>Acetobacteraceae</taxon>
        <taxon>Gluconobacter</taxon>
    </lineage>
</organism>
<proteinExistence type="predicted"/>
<dbReference type="AlphaFoldDB" id="A0A829X352"/>
<name>A0A829X352_GLUOY</name>
<evidence type="ECO:0000313" key="2">
    <source>
        <dbReference type="EMBL" id="GEM17432.1"/>
    </source>
</evidence>
<protein>
    <submittedName>
        <fullName evidence="2">Uncharacterized protein</fullName>
    </submittedName>
</protein>
<evidence type="ECO:0000313" key="3">
    <source>
        <dbReference type="Proteomes" id="UP000484858"/>
    </source>
</evidence>
<evidence type="ECO:0000256" key="1">
    <source>
        <dbReference type="SAM" id="MobiDB-lite"/>
    </source>
</evidence>
<dbReference type="EMBL" id="BARJ01000010">
    <property type="protein sequence ID" value="GEM17432.1"/>
    <property type="molecule type" value="Genomic_DNA"/>
</dbReference>
<sequence>MGDELQHAFGHASCLLQNMPARTQTPGRTSDLSESSYSVTLSNNSQ</sequence>
<feature type="region of interest" description="Disordered" evidence="1">
    <location>
        <begin position="16"/>
        <end position="46"/>
    </location>
</feature>
<gene>
    <name evidence="2" type="ORF">NBRC3293_1930</name>
</gene>
<accession>A0A829X352</accession>
<feature type="compositionally biased region" description="Polar residues" evidence="1">
    <location>
        <begin position="20"/>
        <end position="46"/>
    </location>
</feature>
<comment type="caution">
    <text evidence="2">The sequence shown here is derived from an EMBL/GenBank/DDBJ whole genome shotgun (WGS) entry which is preliminary data.</text>
</comment>